<name>A0A6G4U6Z6_9ACTN</name>
<dbReference type="EMBL" id="JAAKZV010000176">
    <property type="protein sequence ID" value="NGN68015.1"/>
    <property type="molecule type" value="Genomic_DNA"/>
</dbReference>
<protein>
    <recommendedName>
        <fullName evidence="1">Trypsin-co-occurring domain-containing protein</fullName>
    </recommendedName>
</protein>
<dbReference type="Pfam" id="PF19493">
    <property type="entry name" value="Trypco1"/>
    <property type="match status" value="1"/>
</dbReference>
<dbReference type="InterPro" id="IPR045794">
    <property type="entry name" value="Trypco1"/>
</dbReference>
<dbReference type="Proteomes" id="UP000481583">
    <property type="component" value="Unassembled WGS sequence"/>
</dbReference>
<sequence length="109" mass="11503">MTELVRWETEDGPVVVELDAGDPGFTSVSRRPGEAVADAAGHLEQALGVVRNTAAAALRSLRDGVFAPDTIELEMGVKLNAEAGAVIARTSAEAHLIVRLTWNGHSSQQ</sequence>
<proteinExistence type="predicted"/>
<accession>A0A6G4U6Z6</accession>
<feature type="domain" description="Trypsin-co-occurring" evidence="1">
    <location>
        <begin position="9"/>
        <end position="103"/>
    </location>
</feature>
<comment type="caution">
    <text evidence="2">The sequence shown here is derived from an EMBL/GenBank/DDBJ whole genome shotgun (WGS) entry which is preliminary data.</text>
</comment>
<evidence type="ECO:0000313" key="3">
    <source>
        <dbReference type="Proteomes" id="UP000481583"/>
    </source>
</evidence>
<dbReference type="NCBIfam" id="NF041216">
    <property type="entry name" value="CU044_2847_fam"/>
    <property type="match status" value="1"/>
</dbReference>
<dbReference type="AlphaFoldDB" id="A0A6G4U6Z6"/>
<evidence type="ECO:0000313" key="2">
    <source>
        <dbReference type="EMBL" id="NGN68015.1"/>
    </source>
</evidence>
<keyword evidence="3" id="KW-1185">Reference proteome</keyword>
<dbReference type="RefSeq" id="WP_165241564.1">
    <property type="nucleotide sequence ID" value="NZ_JAAKZV010000176.1"/>
</dbReference>
<evidence type="ECO:0000259" key="1">
    <source>
        <dbReference type="Pfam" id="PF19493"/>
    </source>
</evidence>
<reference evidence="2 3" key="1">
    <citation type="submission" date="2020-02" db="EMBL/GenBank/DDBJ databases">
        <title>Whole-genome analyses of novel actinobacteria.</title>
        <authorList>
            <person name="Sahin N."/>
        </authorList>
    </citation>
    <scope>NUCLEOTIDE SEQUENCE [LARGE SCALE GENOMIC DNA]</scope>
    <source>
        <strain evidence="2 3">A7024</strain>
    </source>
</reference>
<organism evidence="2 3">
    <name type="scientific">Streptomyces coryli</name>
    <dbReference type="NCBI Taxonomy" id="1128680"/>
    <lineage>
        <taxon>Bacteria</taxon>
        <taxon>Bacillati</taxon>
        <taxon>Actinomycetota</taxon>
        <taxon>Actinomycetes</taxon>
        <taxon>Kitasatosporales</taxon>
        <taxon>Streptomycetaceae</taxon>
        <taxon>Streptomyces</taxon>
    </lineage>
</organism>
<gene>
    <name evidence="2" type="ORF">G5C51_29460</name>
</gene>